<dbReference type="Pfam" id="PF12730">
    <property type="entry name" value="ABC2_membrane_4"/>
    <property type="match status" value="2"/>
</dbReference>
<feature type="transmembrane region" description="Helical" evidence="1">
    <location>
        <begin position="121"/>
        <end position="149"/>
    </location>
</feature>
<feature type="transmembrane region" description="Helical" evidence="1">
    <location>
        <begin position="6"/>
        <end position="25"/>
    </location>
</feature>
<name>A0A0V8QFU5_9FIRM</name>
<feature type="transmembrane region" description="Helical" evidence="1">
    <location>
        <begin position="82"/>
        <end position="109"/>
    </location>
</feature>
<evidence type="ECO:0000313" key="2">
    <source>
        <dbReference type="EMBL" id="KSV58953.1"/>
    </source>
</evidence>
<dbReference type="EMBL" id="LNAM01000155">
    <property type="protein sequence ID" value="KSV58953.1"/>
    <property type="molecule type" value="Genomic_DNA"/>
</dbReference>
<dbReference type="AlphaFoldDB" id="A0A0V8QFU5"/>
<protein>
    <recommendedName>
        <fullName evidence="4">Lantibiotic ABC transporter permease</fullName>
    </recommendedName>
</protein>
<feature type="transmembrane region" description="Helical" evidence="1">
    <location>
        <begin position="326"/>
        <end position="350"/>
    </location>
</feature>
<evidence type="ECO:0000256" key="1">
    <source>
        <dbReference type="SAM" id="Phobius"/>
    </source>
</evidence>
<dbReference type="RefSeq" id="WP_058352795.1">
    <property type="nucleotide sequence ID" value="NZ_CABMMD010000155.1"/>
</dbReference>
<dbReference type="PANTHER" id="PTHR37305">
    <property type="entry name" value="INTEGRAL MEMBRANE PROTEIN-RELATED"/>
    <property type="match status" value="1"/>
</dbReference>
<comment type="caution">
    <text evidence="2">The sequence shown here is derived from an EMBL/GenBank/DDBJ whole genome shotgun (WGS) entry which is preliminary data.</text>
</comment>
<dbReference type="STRING" id="290052.ASU35_10660"/>
<dbReference type="Proteomes" id="UP000054874">
    <property type="component" value="Unassembled WGS sequence"/>
</dbReference>
<accession>A0A0V8QFU5</accession>
<dbReference type="OrthoDB" id="4336274at2"/>
<feature type="transmembrane region" description="Helical" evidence="1">
    <location>
        <begin position="169"/>
        <end position="190"/>
    </location>
</feature>
<organism evidence="2 3">
    <name type="scientific">Acetivibrio ethanolgignens</name>
    <dbReference type="NCBI Taxonomy" id="290052"/>
    <lineage>
        <taxon>Bacteria</taxon>
        <taxon>Bacillati</taxon>
        <taxon>Bacillota</taxon>
        <taxon>Clostridia</taxon>
        <taxon>Eubacteriales</taxon>
        <taxon>Oscillospiraceae</taxon>
        <taxon>Acetivibrio</taxon>
    </lineage>
</organism>
<keyword evidence="1" id="KW-0472">Membrane</keyword>
<feature type="transmembrane region" description="Helical" evidence="1">
    <location>
        <begin position="284"/>
        <end position="306"/>
    </location>
</feature>
<keyword evidence="1" id="KW-0812">Transmembrane</keyword>
<keyword evidence="1" id="KW-1133">Transmembrane helix</keyword>
<feature type="transmembrane region" description="Helical" evidence="1">
    <location>
        <begin position="218"/>
        <end position="244"/>
    </location>
</feature>
<evidence type="ECO:0008006" key="4">
    <source>
        <dbReference type="Google" id="ProtNLM"/>
    </source>
</evidence>
<reference evidence="2 3" key="1">
    <citation type="submission" date="2015-11" db="EMBL/GenBank/DDBJ databases">
        <title>Butyribacter intestini gen. nov., sp. nov., a butyric acid-producing bacterium of the family Lachnospiraceae isolated from the human faeces.</title>
        <authorList>
            <person name="Zou Y."/>
            <person name="Xue W."/>
            <person name="Luo G."/>
            <person name="Lv M."/>
        </authorList>
    </citation>
    <scope>NUCLEOTIDE SEQUENCE [LARGE SCALE GENOMIC DNA]</scope>
    <source>
        <strain evidence="2 3">ACET-33324</strain>
    </source>
</reference>
<dbReference type="PANTHER" id="PTHR37305:SF1">
    <property type="entry name" value="MEMBRANE PROTEIN"/>
    <property type="match status" value="1"/>
</dbReference>
<feature type="transmembrane region" description="Helical" evidence="1">
    <location>
        <begin position="46"/>
        <end position="70"/>
    </location>
</feature>
<gene>
    <name evidence="2" type="ORF">ASU35_10660</name>
</gene>
<keyword evidence="3" id="KW-1185">Reference proteome</keyword>
<feature type="transmembrane region" description="Helical" evidence="1">
    <location>
        <begin position="256"/>
        <end position="277"/>
    </location>
</feature>
<evidence type="ECO:0000313" key="3">
    <source>
        <dbReference type="Proteomes" id="UP000054874"/>
    </source>
</evidence>
<proteinExistence type="predicted"/>
<sequence length="359" mass="40185">MNELFGSFLIVPFLFSVQFLSLFELEEQNHTLKNILVIGISKKKIFLSKLLVSLTIVLLFIAVNTIYTMIGGLLLKNYTADFLLIFGKLFITSAAAVGATLPVTVLIILLRKKNLIAMISVNCFVLLEFLFVWQLSMLNCLGLHLPILIAQQIQLNSSLIVWRNMVDMFIYNNAVLFLPFSVSLIGGYIIDREYSQDTLKNQLVIPIHWRDMIKAKMIVLFFLVIQMGVFEMLVSLLMGIIIGFGGISPTIVFQNVFHILVSNVCITIGVLPIILWSGRTGGKYVWGSILAMLIGISGIFVINGRLVNWHPVTASLSFTTMAYKAVNVLTITKSCIAVALYGLLSIVVYIRFFQKEKVS</sequence>